<feature type="region of interest" description="Disordered" evidence="1">
    <location>
        <begin position="324"/>
        <end position="402"/>
    </location>
</feature>
<feature type="compositionally biased region" description="Low complexity" evidence="1">
    <location>
        <begin position="1196"/>
        <end position="1207"/>
    </location>
</feature>
<dbReference type="Gene3D" id="1.10.510.10">
    <property type="entry name" value="Transferase(Phosphotransferase) domain 1"/>
    <property type="match status" value="1"/>
</dbReference>
<dbReference type="Gene3D" id="3.30.200.20">
    <property type="entry name" value="Phosphorylase Kinase, domain 1"/>
    <property type="match status" value="1"/>
</dbReference>
<feature type="compositionally biased region" description="Polar residues" evidence="1">
    <location>
        <begin position="239"/>
        <end position="251"/>
    </location>
</feature>
<dbReference type="GO" id="GO:0005524">
    <property type="term" value="F:ATP binding"/>
    <property type="evidence" value="ECO:0007669"/>
    <property type="project" value="InterPro"/>
</dbReference>
<feature type="compositionally biased region" description="Pro residues" evidence="1">
    <location>
        <begin position="352"/>
        <end position="361"/>
    </location>
</feature>
<feature type="region of interest" description="Disordered" evidence="1">
    <location>
        <begin position="730"/>
        <end position="906"/>
    </location>
</feature>
<dbReference type="InterPro" id="IPR008271">
    <property type="entry name" value="Ser/Thr_kinase_AS"/>
</dbReference>
<feature type="domain" description="Protein kinase" evidence="2">
    <location>
        <begin position="838"/>
        <end position="1186"/>
    </location>
</feature>
<dbReference type="GO" id="GO:0004674">
    <property type="term" value="F:protein serine/threonine kinase activity"/>
    <property type="evidence" value="ECO:0007669"/>
    <property type="project" value="TreeGrafter"/>
</dbReference>
<dbReference type="FunFam" id="1.10.510.10:FF:001308">
    <property type="entry name" value="Predicted protein"/>
    <property type="match status" value="1"/>
</dbReference>
<feature type="compositionally biased region" description="Low complexity" evidence="1">
    <location>
        <begin position="1221"/>
        <end position="1236"/>
    </location>
</feature>
<feature type="region of interest" description="Disordered" evidence="1">
    <location>
        <begin position="10"/>
        <end position="115"/>
    </location>
</feature>
<feature type="compositionally biased region" description="Gly residues" evidence="1">
    <location>
        <begin position="749"/>
        <end position="760"/>
    </location>
</feature>
<organism evidence="3 4">
    <name type="scientific">Edaphochlamys debaryana</name>
    <dbReference type="NCBI Taxonomy" id="47281"/>
    <lineage>
        <taxon>Eukaryota</taxon>
        <taxon>Viridiplantae</taxon>
        <taxon>Chlorophyta</taxon>
        <taxon>core chlorophytes</taxon>
        <taxon>Chlorophyceae</taxon>
        <taxon>CS clade</taxon>
        <taxon>Chlamydomonadales</taxon>
        <taxon>Chlamydomonadales incertae sedis</taxon>
        <taxon>Edaphochlamys</taxon>
    </lineage>
</organism>
<protein>
    <recommendedName>
        <fullName evidence="2">Protein kinase domain-containing protein</fullName>
    </recommendedName>
</protein>
<feature type="region of interest" description="Disordered" evidence="1">
    <location>
        <begin position="180"/>
        <end position="308"/>
    </location>
</feature>
<comment type="caution">
    <text evidence="3">The sequence shown here is derived from an EMBL/GenBank/DDBJ whole genome shotgun (WGS) entry which is preliminary data.</text>
</comment>
<name>A0A836BX96_9CHLO</name>
<dbReference type="PROSITE" id="PS50011">
    <property type="entry name" value="PROTEIN_KINASE_DOM"/>
    <property type="match status" value="1"/>
</dbReference>
<dbReference type="PANTHER" id="PTHR44329">
    <property type="entry name" value="SERINE/THREONINE-PROTEIN KINASE TNNI3K-RELATED"/>
    <property type="match status" value="1"/>
</dbReference>
<feature type="region of interest" description="Disordered" evidence="1">
    <location>
        <begin position="468"/>
        <end position="487"/>
    </location>
</feature>
<feature type="compositionally biased region" description="Basic and acidic residues" evidence="1">
    <location>
        <begin position="812"/>
        <end position="821"/>
    </location>
</feature>
<dbReference type="SUPFAM" id="SSF56112">
    <property type="entry name" value="Protein kinase-like (PK-like)"/>
    <property type="match status" value="1"/>
</dbReference>
<gene>
    <name evidence="3" type="ORF">HYH03_009171</name>
</gene>
<dbReference type="InterPro" id="IPR001245">
    <property type="entry name" value="Ser-Thr/Tyr_kinase_cat_dom"/>
</dbReference>
<accession>A0A836BX96</accession>
<feature type="compositionally biased region" description="Low complexity" evidence="1">
    <location>
        <begin position="730"/>
        <end position="741"/>
    </location>
</feature>
<keyword evidence="4" id="KW-1185">Reference proteome</keyword>
<evidence type="ECO:0000256" key="1">
    <source>
        <dbReference type="SAM" id="MobiDB-lite"/>
    </source>
</evidence>
<feature type="compositionally biased region" description="Low complexity" evidence="1">
    <location>
        <begin position="267"/>
        <end position="277"/>
    </location>
</feature>
<dbReference type="AlphaFoldDB" id="A0A836BX96"/>
<feature type="compositionally biased region" description="Gly residues" evidence="1">
    <location>
        <begin position="822"/>
        <end position="851"/>
    </location>
</feature>
<feature type="region of interest" description="Disordered" evidence="1">
    <location>
        <begin position="983"/>
        <end position="1005"/>
    </location>
</feature>
<dbReference type="InterPro" id="IPR000719">
    <property type="entry name" value="Prot_kinase_dom"/>
</dbReference>
<proteinExistence type="predicted"/>
<dbReference type="InterPro" id="IPR051681">
    <property type="entry name" value="Ser/Thr_Kinases-Pseudokinases"/>
</dbReference>
<dbReference type="Pfam" id="PF07714">
    <property type="entry name" value="PK_Tyr_Ser-Thr"/>
    <property type="match status" value="1"/>
</dbReference>
<dbReference type="PANTHER" id="PTHR44329:SF214">
    <property type="entry name" value="PROTEIN KINASE DOMAIN-CONTAINING PROTEIN"/>
    <property type="match status" value="1"/>
</dbReference>
<feature type="compositionally biased region" description="Low complexity" evidence="1">
    <location>
        <begin position="468"/>
        <end position="478"/>
    </location>
</feature>
<reference evidence="3" key="1">
    <citation type="journal article" date="2020" name="bioRxiv">
        <title>Comparative genomics of Chlamydomonas.</title>
        <authorList>
            <person name="Craig R.J."/>
            <person name="Hasan A.R."/>
            <person name="Ness R.W."/>
            <person name="Keightley P.D."/>
        </authorList>
    </citation>
    <scope>NUCLEOTIDE SEQUENCE</scope>
    <source>
        <strain evidence="3">CCAP 11/70</strain>
    </source>
</reference>
<feature type="region of interest" description="Disordered" evidence="1">
    <location>
        <begin position="1195"/>
        <end position="1267"/>
    </location>
</feature>
<evidence type="ECO:0000313" key="3">
    <source>
        <dbReference type="EMBL" id="KAG2492506.1"/>
    </source>
</evidence>
<feature type="compositionally biased region" description="Low complexity" evidence="1">
    <location>
        <begin position="988"/>
        <end position="1005"/>
    </location>
</feature>
<dbReference type="InterPro" id="IPR011009">
    <property type="entry name" value="Kinase-like_dom_sf"/>
</dbReference>
<evidence type="ECO:0000259" key="2">
    <source>
        <dbReference type="PROSITE" id="PS50011"/>
    </source>
</evidence>
<dbReference type="PROSITE" id="PS00108">
    <property type="entry name" value="PROTEIN_KINASE_ST"/>
    <property type="match status" value="1"/>
</dbReference>
<dbReference type="OrthoDB" id="4062651at2759"/>
<dbReference type="Proteomes" id="UP000612055">
    <property type="component" value="Unassembled WGS sequence"/>
</dbReference>
<feature type="compositionally biased region" description="Low complexity" evidence="1">
    <location>
        <begin position="374"/>
        <end position="389"/>
    </location>
</feature>
<dbReference type="EMBL" id="JAEHOE010000044">
    <property type="protein sequence ID" value="KAG2492506.1"/>
    <property type="molecule type" value="Genomic_DNA"/>
</dbReference>
<evidence type="ECO:0000313" key="4">
    <source>
        <dbReference type="Proteomes" id="UP000612055"/>
    </source>
</evidence>
<feature type="compositionally biased region" description="Gly residues" evidence="1">
    <location>
        <begin position="1248"/>
        <end position="1258"/>
    </location>
</feature>
<feature type="compositionally biased region" description="Low complexity" evidence="1">
    <location>
        <begin position="68"/>
        <end position="89"/>
    </location>
</feature>
<dbReference type="SMART" id="SM00220">
    <property type="entry name" value="S_TKc"/>
    <property type="match status" value="1"/>
</dbReference>
<feature type="compositionally biased region" description="Gly residues" evidence="1">
    <location>
        <begin position="875"/>
        <end position="903"/>
    </location>
</feature>
<sequence length="1267" mass="124659">MPLARFWCCGGPSEADIDDGPPPWPSSAAEAAHAGGVLRPRGPSSASLATEKGPPASAKSIADGNSLSTAAPGPADAGTGSSRSRSSGRVLRHTAGSADPPPYVRSSEVHRTTTTGSVSLSAAAELQLPAGTNRVLSRVSQDLADLSELAVKGGPLHYPAGSSLPAFLPSSALRALVLQSGQGGQGSPGADDDGGGPLLQQAGSVGRLPVKLPPSMSGGPAQGPRAVSQVIEAPARPDTASTSQEISPNPGQQLAPWTAPAPPPGAGPRLGALLPQPTSAHPHPRPPGNWSPWLAGAAPPPTMPPRTMTDLRPIAEARVVTAEELPEATASPFGPPRAQTQDDTGYGSPAGRGPPPPPPSTPSDGADLTGPSFASSAVAAEQGQGAGVSRARRDEGAGAGGGVSWQVPVAAAVSAGPGQGAGRMTVRAAVRTAALAGGGAAAIFGGGAGGGGYGGESVFSTDGAVAAAGGTPRSAAAGSTDGPPGTPPMPLYGFRQNMPYHGSRHMSQVALLHMLQQPGGSSGSDAGLTLPAAASMAAGPGGAVAGGPGSGIGGGMGPGGMGGPGGGGLAPAVAALLGPDKGALATLNLSALSTEITALRWIGHGGGGVVFQAVWQGAPVAVKFLLAEASSPATAHAAALEGIVSSLVHHPNVVHSYCFECTRLTEASFAETEADRHRAMSSYEQGSGDLFESLMDTAALGGGGGGTGGGTGGYAPGPGLATISVGRRGSGLSRLASSTPVTPAPPSGEDGGGAAGGGAGLEALREGPEEADDEGTEGDASGVPTASGLRSGASGVSEVGPLSPPFSPPSLQRRDAAEGGRGEQGGAAGAGAGPGGAFGPGGGGGAGGGGSVWARRAASGRLRRERTSAEMSTGTAGGGGGGNGGGSQSRGGSGGNGGGGGAASTGRAKVLESTFQSEEGFGDPDISASRHGWGVRQVLSYLRAQPGMYMTHIIMEYCDRGSLLSAIKRGIFRMDAYAEDGSAGGSGLAKPSSSPLSPPTASLGAPGSRFPKRIVLRALLRTARDVAQGMCHLHANGIIHGDLKPGNVLLRGCRSDRRGFTALVSDFGLSKVTRGDKPVELNHWSTVTVMAPEVIMGRWVKASDVFSFGILLWQLVTSEPVPYGKLSVPQILLGVSTGSLKPEWPPGAHPALVRLGRACLTTSPEKRPSFEAIVKVLTKIEKHMRNELRQQKETEAAALASSVASAPQPSPLPVPSKPHSRASSVSGHVSASACSSNAGDPAGASVVVGGGGGGGVGGWQLPTRGSG</sequence>